<dbReference type="PANTHER" id="PTHR46010">
    <property type="entry name" value="PROTEIN IWS1 HOMOLOG"/>
    <property type="match status" value="1"/>
</dbReference>
<feature type="compositionally biased region" description="Basic and acidic residues" evidence="10">
    <location>
        <begin position="246"/>
        <end position="260"/>
    </location>
</feature>
<evidence type="ECO:0000256" key="6">
    <source>
        <dbReference type="ARBA" id="ARBA00023187"/>
    </source>
</evidence>
<evidence type="ECO:0000259" key="11">
    <source>
        <dbReference type="PROSITE" id="PS51319"/>
    </source>
</evidence>
<gene>
    <name evidence="12" type="primary">IWS1</name>
</gene>
<keyword evidence="13" id="KW-1185">Reference proteome</keyword>
<evidence type="ECO:0000256" key="8">
    <source>
        <dbReference type="ARBA" id="ARBA00037992"/>
    </source>
</evidence>
<dbReference type="Gene3D" id="1.20.930.10">
    <property type="entry name" value="Conserved domain common to transcription factors TFIIS, elongin A, CRSP70"/>
    <property type="match status" value="1"/>
</dbReference>
<keyword evidence="5" id="KW-0804">Transcription</keyword>
<proteinExistence type="inferred from homology"/>
<organism evidence="12 13">
    <name type="scientific">Anabas testudineus</name>
    <name type="common">Climbing perch</name>
    <name type="synonym">Anthias testudineus</name>
    <dbReference type="NCBI Taxonomy" id="64144"/>
    <lineage>
        <taxon>Eukaryota</taxon>
        <taxon>Metazoa</taxon>
        <taxon>Chordata</taxon>
        <taxon>Craniata</taxon>
        <taxon>Vertebrata</taxon>
        <taxon>Euteleostomi</taxon>
        <taxon>Actinopterygii</taxon>
        <taxon>Neopterygii</taxon>
        <taxon>Teleostei</taxon>
        <taxon>Neoteleostei</taxon>
        <taxon>Acanthomorphata</taxon>
        <taxon>Anabantaria</taxon>
        <taxon>Anabantiformes</taxon>
        <taxon>Anabantoidei</taxon>
        <taxon>Anabantidae</taxon>
        <taxon>Anabas</taxon>
    </lineage>
</organism>
<evidence type="ECO:0000313" key="13">
    <source>
        <dbReference type="Proteomes" id="UP000265040"/>
    </source>
</evidence>
<feature type="compositionally biased region" description="Basic and acidic residues" evidence="10">
    <location>
        <begin position="23"/>
        <end position="42"/>
    </location>
</feature>
<evidence type="ECO:0000256" key="4">
    <source>
        <dbReference type="ARBA" id="ARBA00023015"/>
    </source>
</evidence>
<feature type="region of interest" description="Disordered" evidence="10">
    <location>
        <begin position="562"/>
        <end position="620"/>
    </location>
</feature>
<dbReference type="GO" id="GO:0008380">
    <property type="term" value="P:RNA splicing"/>
    <property type="evidence" value="ECO:0007669"/>
    <property type="project" value="UniProtKB-KW"/>
</dbReference>
<evidence type="ECO:0000256" key="10">
    <source>
        <dbReference type="SAM" id="MobiDB-lite"/>
    </source>
</evidence>
<comment type="similarity">
    <text evidence="8">Belongs to the IWS1 family.</text>
</comment>
<dbReference type="FunFam" id="1.20.930.10:FF:000001">
    <property type="entry name" value="IWS1, SUPT6H interacting protein"/>
    <property type="match status" value="1"/>
</dbReference>
<name>A0AAQ6II28_ANATE</name>
<dbReference type="GO" id="GO:0005634">
    <property type="term" value="C:nucleus"/>
    <property type="evidence" value="ECO:0007669"/>
    <property type="project" value="UniProtKB-SubCell"/>
</dbReference>
<reference evidence="12 13" key="1">
    <citation type="submission" date="2021-04" db="EMBL/GenBank/DDBJ databases">
        <authorList>
            <consortium name="Wellcome Sanger Institute Data Sharing"/>
        </authorList>
    </citation>
    <scope>NUCLEOTIDE SEQUENCE [LARGE SCALE GENOMIC DNA]</scope>
</reference>
<feature type="compositionally biased region" description="Basic and acidic residues" evidence="10">
    <location>
        <begin position="323"/>
        <end position="336"/>
    </location>
</feature>
<comment type="subcellular location">
    <subcellularLocation>
        <location evidence="9">Nucleus</location>
    </subcellularLocation>
</comment>
<dbReference type="InterPro" id="IPR035441">
    <property type="entry name" value="TFIIS/LEDGF_dom_sf"/>
</dbReference>
<keyword evidence="1" id="KW-0813">Transport</keyword>
<dbReference type="AlphaFoldDB" id="A0AAQ6II28"/>
<keyword evidence="3" id="KW-0509">mRNA transport</keyword>
<dbReference type="GeneTree" id="ENSGT00720000108834"/>
<protein>
    <recommendedName>
        <fullName evidence="11">TFIIS N-terminal domain-containing protein</fullName>
    </recommendedName>
</protein>
<keyword evidence="7 9" id="KW-0539">Nucleus</keyword>
<accession>A0AAQ6II28</accession>
<feature type="compositionally biased region" description="Polar residues" evidence="10">
    <location>
        <begin position="55"/>
        <end position="65"/>
    </location>
</feature>
<dbReference type="Pfam" id="PF08711">
    <property type="entry name" value="Med26"/>
    <property type="match status" value="1"/>
</dbReference>
<reference evidence="12" key="3">
    <citation type="submission" date="2025-09" db="UniProtKB">
        <authorList>
            <consortium name="Ensembl"/>
        </authorList>
    </citation>
    <scope>IDENTIFICATION</scope>
</reference>
<dbReference type="GO" id="GO:0006397">
    <property type="term" value="P:mRNA processing"/>
    <property type="evidence" value="ECO:0007669"/>
    <property type="project" value="UniProtKB-KW"/>
</dbReference>
<dbReference type="Ensembl" id="ENSATET00000078651.1">
    <property type="protein sequence ID" value="ENSATEP00000073387.1"/>
    <property type="gene ID" value="ENSATEG00000033467.1"/>
</dbReference>
<feature type="region of interest" description="Disordered" evidence="10">
    <location>
        <begin position="1"/>
        <end position="351"/>
    </location>
</feature>
<evidence type="ECO:0000256" key="1">
    <source>
        <dbReference type="ARBA" id="ARBA00022448"/>
    </source>
</evidence>
<dbReference type="InterPro" id="IPR051037">
    <property type="entry name" value="RNAPII_TF_IWS1"/>
</dbReference>
<feature type="compositionally biased region" description="Basic and acidic residues" evidence="10">
    <location>
        <begin position="565"/>
        <end position="576"/>
    </location>
</feature>
<dbReference type="GO" id="GO:0016973">
    <property type="term" value="P:poly(A)+ mRNA export from nucleus"/>
    <property type="evidence" value="ECO:0007669"/>
    <property type="project" value="TreeGrafter"/>
</dbReference>
<feature type="compositionally biased region" description="Basic and acidic residues" evidence="10">
    <location>
        <begin position="66"/>
        <end position="99"/>
    </location>
</feature>
<feature type="domain" description="TFIIS N-terminal" evidence="11">
    <location>
        <begin position="480"/>
        <end position="558"/>
    </location>
</feature>
<evidence type="ECO:0000256" key="7">
    <source>
        <dbReference type="ARBA" id="ARBA00023242"/>
    </source>
</evidence>
<evidence type="ECO:0000256" key="5">
    <source>
        <dbReference type="ARBA" id="ARBA00023163"/>
    </source>
</evidence>
<keyword evidence="4" id="KW-0805">Transcription regulation</keyword>
<sequence length="683" mass="75607">MDGEEDDFMSGNRSDDGGGTPVQDEHPASDGEEMRSDRHQSEDEGSNDEDAPQAIDTSGAASGSDNENHRGADSDSDGEAPRGHDDKSDSETEAPRPADSDDESPVKRRTSGSDNESPVKHGGSDNEDGEGSSPPKRRGSSSDIEEGEDRPKAAVDSDSENEGAKPAASLDHRSNADSDSDTETPTRRKATQIVSEGEEEGEKQQGEAEGGGGEKWKAVMQSDSEEEEEGQRRKAAAGSDGEQQEEEKREKRDDSEDEKPVKRKKAILSDSEDDEDEKEDRPAVKRSRAVSDDENSDSDAGGPDKSLAAKLRELGSDSESEDDASKATTDKKDEKALFGSDSDSGGDDDEEEKMIADIFGESGDEEEEEFTVKHPDPKHTVSFCFVSGTSFMSDFDIMLARRKAMNSRKRRHRDGGTFISDADDLVSAMINKMNEAAEEDRTLNSQKKPALKKLTLLPQVVMHLKKQDLKETFIDSGVMSAIKEWISPLPDKSLPALRIREELLRILQELPSVSQETLKHSGIGRAVMFLYKHPKESRANKDLALKLINEWSRPIFGLTSNYKGMTREERQQRDLDQQMPQRRRLSSGGQTPRRDLEKQLTGEEKALRPGDPGFCARARVPMPSNKDYVVRPKWNVEVDSNRSGYKKGISLLEKHKRRFAEQKKMLRPQGAVKISIEGNRMPL</sequence>
<reference evidence="12" key="2">
    <citation type="submission" date="2025-08" db="UniProtKB">
        <authorList>
            <consortium name="Ensembl"/>
        </authorList>
    </citation>
    <scope>IDENTIFICATION</scope>
</reference>
<evidence type="ECO:0000256" key="9">
    <source>
        <dbReference type="PROSITE-ProRule" id="PRU00649"/>
    </source>
</evidence>
<feature type="compositionally biased region" description="Basic and acidic residues" evidence="10">
    <location>
        <begin position="592"/>
        <end position="608"/>
    </location>
</feature>
<dbReference type="PROSITE" id="PS51319">
    <property type="entry name" value="TFIIS_N"/>
    <property type="match status" value="1"/>
</dbReference>
<dbReference type="PANTHER" id="PTHR46010:SF1">
    <property type="entry name" value="PROTEIN IWS1 HOMOLOG"/>
    <property type="match status" value="1"/>
</dbReference>
<evidence type="ECO:0000256" key="3">
    <source>
        <dbReference type="ARBA" id="ARBA00022816"/>
    </source>
</evidence>
<dbReference type="Proteomes" id="UP000265040">
    <property type="component" value="Chromosome 13"/>
</dbReference>
<feature type="compositionally biased region" description="Basic and acidic residues" evidence="10">
    <location>
        <begin position="202"/>
        <end position="217"/>
    </location>
</feature>
<keyword evidence="6" id="KW-0508">mRNA splicing</keyword>
<evidence type="ECO:0000313" key="12">
    <source>
        <dbReference type="Ensembl" id="ENSATEP00000073387.1"/>
    </source>
</evidence>
<evidence type="ECO:0000256" key="2">
    <source>
        <dbReference type="ARBA" id="ARBA00022664"/>
    </source>
</evidence>
<dbReference type="InterPro" id="IPR017923">
    <property type="entry name" value="TFIIS_N"/>
</dbReference>
<keyword evidence="2" id="KW-0507">mRNA processing</keyword>